<name>A0A1E8DYJ5_9GAMM</name>
<evidence type="ECO:0000313" key="2">
    <source>
        <dbReference type="Proteomes" id="UP000186931"/>
    </source>
</evidence>
<comment type="caution">
    <text evidence="1">The sequence shown here is derived from an EMBL/GenBank/DDBJ whole genome shotgun (WGS) entry which is preliminary data.</text>
</comment>
<dbReference type="Proteomes" id="UP000186931">
    <property type="component" value="Unassembled WGS sequence"/>
</dbReference>
<gene>
    <name evidence="1" type="ORF">BJN41_06075</name>
</gene>
<dbReference type="EMBL" id="MKQS01000049">
    <property type="protein sequence ID" value="OFE42407.1"/>
    <property type="molecule type" value="Genomic_DNA"/>
</dbReference>
<evidence type="ECO:0000313" key="1">
    <source>
        <dbReference type="EMBL" id="OFE42407.1"/>
    </source>
</evidence>
<organism evidence="1 2">
    <name type="scientific">Acinetobacter towneri</name>
    <dbReference type="NCBI Taxonomy" id="202956"/>
    <lineage>
        <taxon>Bacteria</taxon>
        <taxon>Pseudomonadati</taxon>
        <taxon>Pseudomonadota</taxon>
        <taxon>Gammaproteobacteria</taxon>
        <taxon>Moraxellales</taxon>
        <taxon>Moraxellaceae</taxon>
        <taxon>Acinetobacter</taxon>
    </lineage>
</organism>
<dbReference type="RefSeq" id="WP_019838061.1">
    <property type="nucleotide sequence ID" value="NZ_CP183897.1"/>
</dbReference>
<accession>A0A1E8DYJ5</accession>
<sequence>MKQKKLIAEFQLNQQQFSLYLIEYEFILELKRHFRVTRTSPKQNAWLAFADQATYEDVNAGIDAFQVMRLTRQHLVNYLTRHSLPYFYFHAATARKAKIYPRFVRQLLLQLPNYQHCAEHNSFYFYQSETTQT</sequence>
<dbReference type="AlphaFoldDB" id="A0A1E8DYJ5"/>
<reference evidence="1 2" key="1">
    <citation type="submission" date="2016-10" db="EMBL/GenBank/DDBJ databases">
        <title>Genome of airborne Acinetobacter sp. 5-2Ac02 in the hospital environment: Species near to Acinetobacter towneri.</title>
        <authorList>
            <person name="Barbosa B."/>
            <person name="Fernandez-Garcia L."/>
            <person name="Gato E."/>
            <person name="Leao R."/>
            <person name="Albano R."/>
            <person name="Fernandez B."/>
            <person name="Fernandez-Cuenca F."/>
            <person name="Marques E."/>
            <person name="Tomas M."/>
        </authorList>
    </citation>
    <scope>NUCLEOTIDE SEQUENCE [LARGE SCALE GENOMIC DNA]</scope>
    <source>
        <strain evidence="1 2">5-2Ac02</strain>
    </source>
</reference>
<proteinExistence type="predicted"/>
<protein>
    <submittedName>
        <fullName evidence="1">Uncharacterized protein</fullName>
    </submittedName>
</protein>